<feature type="domain" description="CMP/dCMP-type deaminase" evidence="2">
    <location>
        <begin position="5"/>
        <end position="136"/>
    </location>
</feature>
<name>G1DB54_9CAUD</name>
<dbReference type="PANTHER" id="PTHR11086:SF18">
    <property type="entry name" value="DEOXYCYTIDYLATE DEAMINASE"/>
    <property type="match status" value="1"/>
</dbReference>
<evidence type="ECO:0000313" key="3">
    <source>
        <dbReference type="EMBL" id="AEJ92397.1"/>
    </source>
</evidence>
<dbReference type="GO" id="GO:0004132">
    <property type="term" value="F:dCMP deaminase activity"/>
    <property type="evidence" value="ECO:0007669"/>
    <property type="project" value="TreeGrafter"/>
</dbReference>
<keyword evidence="1" id="KW-0378">Hydrolase</keyword>
<dbReference type="InterPro" id="IPR016193">
    <property type="entry name" value="Cytidine_deaminase-like"/>
</dbReference>
<dbReference type="RefSeq" id="YP_009607594.1">
    <property type="nucleotide sequence ID" value="NC_041983.1"/>
</dbReference>
<evidence type="ECO:0000256" key="1">
    <source>
        <dbReference type="ARBA" id="ARBA00022801"/>
    </source>
</evidence>
<organism evidence="3 4">
    <name type="scientific">Mycobacterium phage Timshel</name>
    <dbReference type="NCBI Taxonomy" id="1032895"/>
    <lineage>
        <taxon>Viruses</taxon>
        <taxon>Duplodnaviria</taxon>
        <taxon>Heunggongvirae</taxon>
        <taxon>Uroviricota</taxon>
        <taxon>Caudoviricetes</taxon>
        <taxon>Timshelvirus</taxon>
        <taxon>Timshelvirus timshel</taxon>
    </lineage>
</organism>
<dbReference type="Proteomes" id="UP000006948">
    <property type="component" value="Segment"/>
</dbReference>
<dbReference type="PANTHER" id="PTHR11086">
    <property type="entry name" value="DEOXYCYTIDYLATE DEAMINASE-RELATED"/>
    <property type="match status" value="1"/>
</dbReference>
<dbReference type="PROSITE" id="PS51747">
    <property type="entry name" value="CYT_DCMP_DEAMINASES_2"/>
    <property type="match status" value="1"/>
</dbReference>
<dbReference type="SUPFAM" id="SSF53927">
    <property type="entry name" value="Cytidine deaminase-like"/>
    <property type="match status" value="1"/>
</dbReference>
<evidence type="ECO:0000259" key="2">
    <source>
        <dbReference type="PROSITE" id="PS51747"/>
    </source>
</evidence>
<evidence type="ECO:0000313" key="4">
    <source>
        <dbReference type="Proteomes" id="UP000006948"/>
    </source>
</evidence>
<proteinExistence type="predicted"/>
<dbReference type="GeneID" id="40083655"/>
<gene>
    <name evidence="3" type="primary">36</name>
    <name evidence="3" type="ORF">TIMSHEL_36</name>
</gene>
<reference evidence="3 4" key="1">
    <citation type="journal article" date="2012" name="J. Virol.">
        <title>Complete Genome Sequences of 138 Mycobacteriophages.</title>
        <authorList>
            <consortium name="the Science Education Alliance Phage Hunters Advancing Genomics and Evolutionary Science Program"/>
            <consortium name="the KwaZulu-Natal Research Institute for Tuberculosis and HIV Mycobacterial Genetics Course Students"/>
            <consortium name="the Phage Hunters Integrating Research and Education Program"/>
            <person name="Hatfull G.F."/>
        </authorList>
    </citation>
    <scope>NUCLEOTIDE SEQUENCE [LARGE SCALE GENOMIC DNA]</scope>
</reference>
<sequence length="164" mass="17736">MARPDWDEYFLGIATAAAARSDCERSKVGAVVVKDRRVRATGYNGSPAGRPGCSTCPRRVSDAAPGVSSYSSGATRCVAVHAEANALLYCDREDLRGATLYITRAACGDCAKLIEAAGISRVVWEEPVDTSVIRIDDPTATAEAIHAAMVQQTRRLREWYSRVR</sequence>
<dbReference type="InterPro" id="IPR002125">
    <property type="entry name" value="CMP_dCMP_dom"/>
</dbReference>
<dbReference type="Gene3D" id="3.40.140.10">
    <property type="entry name" value="Cytidine Deaminase, domain 2"/>
    <property type="match status" value="1"/>
</dbReference>
<keyword evidence="4" id="KW-1185">Reference proteome</keyword>
<dbReference type="KEGG" id="vg:40083655"/>
<dbReference type="Pfam" id="PF00383">
    <property type="entry name" value="dCMP_cyt_deam_1"/>
    <property type="match status" value="1"/>
</dbReference>
<dbReference type="EMBL" id="JF957060">
    <property type="protein sequence ID" value="AEJ92397.1"/>
    <property type="molecule type" value="Genomic_DNA"/>
</dbReference>
<accession>G1DB54</accession>
<protein>
    <submittedName>
        <fullName evidence="3">Cytidine deaminase</fullName>
    </submittedName>
</protein>
<dbReference type="OrthoDB" id="10605at10239"/>
<dbReference type="InterPro" id="IPR015517">
    <property type="entry name" value="dCMP_deaminase-rel"/>
</dbReference>